<dbReference type="SUPFAM" id="SSF103473">
    <property type="entry name" value="MFS general substrate transporter"/>
    <property type="match status" value="1"/>
</dbReference>
<dbReference type="OrthoDB" id="7584869at2"/>
<dbReference type="InterPro" id="IPR036259">
    <property type="entry name" value="MFS_trans_sf"/>
</dbReference>
<dbReference type="PROSITE" id="PS00216">
    <property type="entry name" value="SUGAR_TRANSPORT_1"/>
    <property type="match status" value="1"/>
</dbReference>
<dbReference type="RefSeq" id="WP_070031255.1">
    <property type="nucleotide sequence ID" value="NZ_LJGS01000039.1"/>
</dbReference>
<keyword evidence="2 5" id="KW-0812">Transmembrane</keyword>
<evidence type="ECO:0000256" key="3">
    <source>
        <dbReference type="ARBA" id="ARBA00022989"/>
    </source>
</evidence>
<protein>
    <recommendedName>
        <fullName evidence="6">Major facilitator superfamily (MFS) profile domain-containing protein</fullName>
    </recommendedName>
</protein>
<keyword evidence="3 5" id="KW-1133">Transmembrane helix</keyword>
<evidence type="ECO:0000313" key="8">
    <source>
        <dbReference type="Proteomes" id="UP000176087"/>
    </source>
</evidence>
<feature type="transmembrane region" description="Helical" evidence="5">
    <location>
        <begin position="404"/>
        <end position="423"/>
    </location>
</feature>
<dbReference type="GO" id="GO:0005886">
    <property type="term" value="C:plasma membrane"/>
    <property type="evidence" value="ECO:0007669"/>
    <property type="project" value="UniProtKB-SubCell"/>
</dbReference>
<dbReference type="Gene3D" id="1.20.1250.20">
    <property type="entry name" value="MFS general substrate transporter like domains"/>
    <property type="match status" value="2"/>
</dbReference>
<evidence type="ECO:0000313" key="7">
    <source>
        <dbReference type="EMBL" id="OEU85780.1"/>
    </source>
</evidence>
<dbReference type="InterPro" id="IPR005829">
    <property type="entry name" value="Sugar_transporter_CS"/>
</dbReference>
<dbReference type="InterPro" id="IPR011701">
    <property type="entry name" value="MFS"/>
</dbReference>
<dbReference type="PANTHER" id="PTHR23528">
    <property type="match status" value="1"/>
</dbReference>
<comment type="caution">
    <text evidence="7">The sequence shown here is derived from an EMBL/GenBank/DDBJ whole genome shotgun (WGS) entry which is preliminary data.</text>
</comment>
<feature type="transmembrane region" description="Helical" evidence="5">
    <location>
        <begin position="101"/>
        <end position="120"/>
    </location>
</feature>
<comment type="subcellular location">
    <subcellularLocation>
        <location evidence="1">Cell membrane</location>
        <topology evidence="1">Multi-pass membrane protein</topology>
    </subcellularLocation>
</comment>
<organism evidence="7 8">
    <name type="scientific">Streptomyces abyssalis</name>
    <dbReference type="NCBI Taxonomy" id="933944"/>
    <lineage>
        <taxon>Bacteria</taxon>
        <taxon>Bacillati</taxon>
        <taxon>Actinomycetota</taxon>
        <taxon>Actinomycetes</taxon>
        <taxon>Kitasatosporales</taxon>
        <taxon>Streptomycetaceae</taxon>
        <taxon>Streptomyces</taxon>
    </lineage>
</organism>
<feature type="transmembrane region" description="Helical" evidence="5">
    <location>
        <begin position="61"/>
        <end position="80"/>
    </location>
</feature>
<feature type="transmembrane region" description="Helical" evidence="5">
    <location>
        <begin position="24"/>
        <end position="49"/>
    </location>
</feature>
<feature type="transmembrane region" description="Helical" evidence="5">
    <location>
        <begin position="159"/>
        <end position="179"/>
    </location>
</feature>
<evidence type="ECO:0000256" key="5">
    <source>
        <dbReference type="SAM" id="Phobius"/>
    </source>
</evidence>
<proteinExistence type="predicted"/>
<evidence type="ECO:0000256" key="1">
    <source>
        <dbReference type="ARBA" id="ARBA00004651"/>
    </source>
</evidence>
<dbReference type="Proteomes" id="UP000176087">
    <property type="component" value="Unassembled WGS sequence"/>
</dbReference>
<keyword evidence="8" id="KW-1185">Reference proteome</keyword>
<dbReference type="Pfam" id="PF07690">
    <property type="entry name" value="MFS_1"/>
    <property type="match status" value="1"/>
</dbReference>
<reference evidence="7 8" key="1">
    <citation type="journal article" date="2016" name="Front. Microbiol.">
        <title>Comparative Genomics Analysis of Streptomyces Species Reveals Their Adaptation to the Marine Environment and Their Diversity at the Genomic Level.</title>
        <authorList>
            <person name="Tian X."/>
            <person name="Zhang Z."/>
            <person name="Yang T."/>
            <person name="Chen M."/>
            <person name="Li J."/>
            <person name="Chen F."/>
            <person name="Yang J."/>
            <person name="Li W."/>
            <person name="Zhang B."/>
            <person name="Zhang Z."/>
            <person name="Wu J."/>
            <person name="Zhang C."/>
            <person name="Long L."/>
            <person name="Xiao J."/>
        </authorList>
    </citation>
    <scope>NUCLEOTIDE SEQUENCE [LARGE SCALE GENOMIC DNA]</scope>
    <source>
        <strain evidence="7 8">SCSIO 10390</strain>
    </source>
</reference>
<name>A0A1E7JH53_9ACTN</name>
<dbReference type="AlphaFoldDB" id="A0A1E7JH53"/>
<feature type="transmembrane region" description="Helical" evidence="5">
    <location>
        <begin position="371"/>
        <end position="392"/>
    </location>
</feature>
<gene>
    <name evidence="7" type="ORF">AN215_25520</name>
</gene>
<dbReference type="GO" id="GO:0022857">
    <property type="term" value="F:transmembrane transporter activity"/>
    <property type="evidence" value="ECO:0007669"/>
    <property type="project" value="InterPro"/>
</dbReference>
<sequence>MTEPLVGHHGSAASGDGTPVPGKVVAGLAVAQLGLFVGVLAPVTVSMAIKMQTLFPDSAKASASSLAAVLSVGAIVAMVGSPVFGRISDRTTSRFGRRRPWLLGGAVAFLAGLTGVAWGPSVPVVLVSWAFCQLCVSCSFAALMASLADLVPLAQRGRVSGVLGAMANAAPLAGAYLAPLFTEDMALLFLVPGVIAALSVLACVLVLPDRPIATAPPRLGFAYFVRSFWVSPHKHPDFALVWLGRFLITLASFMFITFRLYFLQEELDMSAAEAAAVLANGVLIYTVGLVAASYVGGRLSDRLGRRRIFVAVATVIFSAGLVALASVTTIGQFYVVEAIMGIAFGVYVGVDMALVIDVLPDPDEAAKDLGVFNIANALPQSLASGAGLFLLTLGTSGATDNYPALFWGAGIVGAVGAVLVMFVRSVR</sequence>
<feature type="transmembrane region" description="Helical" evidence="5">
    <location>
        <begin position="238"/>
        <end position="262"/>
    </location>
</feature>
<accession>A0A1E7JH53</accession>
<feature type="transmembrane region" description="Helical" evidence="5">
    <location>
        <begin position="185"/>
        <end position="208"/>
    </location>
</feature>
<dbReference type="EMBL" id="LJGT01000041">
    <property type="protein sequence ID" value="OEU85780.1"/>
    <property type="molecule type" value="Genomic_DNA"/>
</dbReference>
<feature type="transmembrane region" description="Helical" evidence="5">
    <location>
        <begin position="308"/>
        <end position="327"/>
    </location>
</feature>
<evidence type="ECO:0000256" key="2">
    <source>
        <dbReference type="ARBA" id="ARBA00022692"/>
    </source>
</evidence>
<evidence type="ECO:0000259" key="6">
    <source>
        <dbReference type="PROSITE" id="PS50850"/>
    </source>
</evidence>
<feature type="domain" description="Major facilitator superfamily (MFS) profile" evidence="6">
    <location>
        <begin position="27"/>
        <end position="427"/>
    </location>
</feature>
<feature type="transmembrane region" description="Helical" evidence="5">
    <location>
        <begin position="274"/>
        <end position="296"/>
    </location>
</feature>
<dbReference type="PANTHER" id="PTHR23528:SF1">
    <property type="entry name" value="MAJOR FACILITATOR SUPERFAMILY (MFS) PROFILE DOMAIN-CONTAINING PROTEIN"/>
    <property type="match status" value="1"/>
</dbReference>
<keyword evidence="4 5" id="KW-0472">Membrane</keyword>
<evidence type="ECO:0000256" key="4">
    <source>
        <dbReference type="ARBA" id="ARBA00023136"/>
    </source>
</evidence>
<dbReference type="PROSITE" id="PS50850">
    <property type="entry name" value="MFS"/>
    <property type="match status" value="1"/>
</dbReference>
<feature type="transmembrane region" description="Helical" evidence="5">
    <location>
        <begin position="126"/>
        <end position="147"/>
    </location>
</feature>
<dbReference type="PATRIC" id="fig|933944.5.peg.4216"/>
<dbReference type="InterPro" id="IPR020846">
    <property type="entry name" value="MFS_dom"/>
</dbReference>
<feature type="transmembrane region" description="Helical" evidence="5">
    <location>
        <begin position="333"/>
        <end position="359"/>
    </location>
</feature>